<dbReference type="GO" id="GO:0003844">
    <property type="term" value="F:1,4-alpha-glucan branching enzyme activity"/>
    <property type="evidence" value="ECO:0007669"/>
    <property type="project" value="UniProtKB-UniRule"/>
</dbReference>
<dbReference type="Gene3D" id="2.60.40.10">
    <property type="entry name" value="Immunoglobulins"/>
    <property type="match status" value="1"/>
</dbReference>
<dbReference type="Pfam" id="PF02806">
    <property type="entry name" value="Alpha-amylase_C"/>
    <property type="match status" value="1"/>
</dbReference>
<evidence type="ECO:0000256" key="7">
    <source>
        <dbReference type="ARBA" id="ARBA00022679"/>
    </source>
</evidence>
<dbReference type="GO" id="GO:0005978">
    <property type="term" value="P:glycogen biosynthetic process"/>
    <property type="evidence" value="ECO:0007669"/>
    <property type="project" value="UniProtKB-UniRule"/>
</dbReference>
<keyword evidence="7 10" id="KW-0808">Transferase</keyword>
<dbReference type="InterPro" id="IPR006048">
    <property type="entry name" value="A-amylase/branching_C"/>
</dbReference>
<dbReference type="CDD" id="cd02855">
    <property type="entry name" value="E_set_GBE_prok_N"/>
    <property type="match status" value="1"/>
</dbReference>
<evidence type="ECO:0000256" key="8">
    <source>
        <dbReference type="ARBA" id="ARBA00023056"/>
    </source>
</evidence>
<comment type="function">
    <text evidence="2 10">Catalyzes the formation of the alpha-1,6-glucosidic linkages in glycogen by scission of a 1,4-alpha-linked oligosaccharide from growing alpha-1,4-glucan chains and the subsequent attachment of the oligosaccharide to the alpha-1,6 position.</text>
</comment>
<dbReference type="PIRSF" id="PIRSF000463">
    <property type="entry name" value="GlgB"/>
    <property type="match status" value="1"/>
</dbReference>
<dbReference type="NCBIfam" id="NF003811">
    <property type="entry name" value="PRK05402.1"/>
    <property type="match status" value="1"/>
</dbReference>
<protein>
    <recommendedName>
        <fullName evidence="10">1,4-alpha-glucan branching enzyme GlgB</fullName>
        <ecNumber evidence="10">2.4.1.18</ecNumber>
    </recommendedName>
    <alternativeName>
        <fullName evidence="10">1,4-alpha-D-glucan:1,4-alpha-D-glucan 6-glucosyl-transferase</fullName>
    </alternativeName>
    <alternativeName>
        <fullName evidence="10">Alpha-(1-&gt;4)-glucan branching enzyme</fullName>
    </alternativeName>
    <alternativeName>
        <fullName evidence="10">Glycogen branching enzyme</fullName>
        <shortName evidence="10">BE</shortName>
    </alternativeName>
</protein>
<dbReference type="AlphaFoldDB" id="A0AA42CSV4"/>
<dbReference type="Gene3D" id="2.60.40.1180">
    <property type="entry name" value="Golgi alpha-mannosidase II"/>
    <property type="match status" value="1"/>
</dbReference>
<feature type="active site" description="Proton donor" evidence="10 11">
    <location>
        <position position="466"/>
    </location>
</feature>
<feature type="domain" description="Glycosyl hydrolase family 13 catalytic" evidence="12">
    <location>
        <begin position="256"/>
        <end position="625"/>
    </location>
</feature>
<comment type="catalytic activity">
    <reaction evidence="1 10">
        <text>Transfers a segment of a (1-&gt;4)-alpha-D-glucan chain to a primary hydroxy group in a similar glucan chain.</text>
        <dbReference type="EC" id="2.4.1.18"/>
    </reaction>
</comment>
<dbReference type="NCBIfam" id="NF008967">
    <property type="entry name" value="PRK12313.1"/>
    <property type="match status" value="1"/>
</dbReference>
<comment type="caution">
    <text evidence="13">The sequence shown here is derived from an EMBL/GenBank/DDBJ whole genome shotgun (WGS) entry which is preliminary data.</text>
</comment>
<dbReference type="Proteomes" id="UP001165678">
    <property type="component" value="Unassembled WGS sequence"/>
</dbReference>
<dbReference type="EMBL" id="JAPIVE010000001">
    <property type="protein sequence ID" value="MCX2522952.1"/>
    <property type="molecule type" value="Genomic_DNA"/>
</dbReference>
<keyword evidence="6 10" id="KW-0328">Glycosyltransferase</keyword>
<dbReference type="InterPro" id="IPR004193">
    <property type="entry name" value="Glyco_hydro_13_N"/>
</dbReference>
<dbReference type="Pfam" id="PF22019">
    <property type="entry name" value="GlgB_N"/>
    <property type="match status" value="1"/>
</dbReference>
<dbReference type="GO" id="GO:0005829">
    <property type="term" value="C:cytosol"/>
    <property type="evidence" value="ECO:0007669"/>
    <property type="project" value="TreeGrafter"/>
</dbReference>
<dbReference type="SMART" id="SM00642">
    <property type="entry name" value="Aamy"/>
    <property type="match status" value="1"/>
</dbReference>
<dbReference type="GO" id="GO:0004553">
    <property type="term" value="F:hydrolase activity, hydrolyzing O-glycosyl compounds"/>
    <property type="evidence" value="ECO:0007669"/>
    <property type="project" value="InterPro"/>
</dbReference>
<evidence type="ECO:0000256" key="1">
    <source>
        <dbReference type="ARBA" id="ARBA00000826"/>
    </source>
</evidence>
<dbReference type="PANTHER" id="PTHR43651">
    <property type="entry name" value="1,4-ALPHA-GLUCAN-BRANCHING ENZYME"/>
    <property type="match status" value="1"/>
</dbReference>
<evidence type="ECO:0000256" key="4">
    <source>
        <dbReference type="ARBA" id="ARBA00009000"/>
    </source>
</evidence>
<sequence length="737" mass="83472">MTTMSVSCPTPDEIERNALTRLGTASHGHPFDWLGPHVNGDICIVRGLFPGAEQVELIGPDDALLALAEHQVEGVFRACLPLNTSYRFRVRWPDGRELVTQDAYRFDPMPGELDLYLFSEGRHRELAHVFGATVVKVDGVAGVRFTLWAPNAQRVSVIGAFNQWDGRRHPMTPHDESGIWALFVPHLEEGECYCFEMLDYHGEARRKADPLARQSALENQVASIVTGNRLYDWHDNAWLQRRSTTDMRRAPLSIYELHVLSWQHDHEGKTLGWDDLASRLIPWVADLGFTHIELMPVSEHPFVGSWGYQPIGLFAPMSRMGTPESFARFVDACHTAGIGIIIDWVPAHFPSDEFGLVNFDGTALYEHADPREGFHPDWNTLIYNVGRHEVRGFLIASALEWFERFHIDGLRVDAVASMLYRDYSRESDAWVPNVHGGRENLEVIEFLRELNTTVADRCPGTMMIAEESTAWPGVTASVEMGGLGFTFKWNMGWMHDTLNYMGRDPLFRRHHHHELTFGLHYAFSEHFILPLSHDEVVHGKGSMLGKMPGDEATRLAGLRAYIAFMWGHPGKKLLFMGAEIGQWREWDHDHELDWQRLDEAGPRGLSRSIADLNRIYVSDPALHARDTDPGGFSWVVKDDYENSVFAFLRYAEQGKAPLLVVCNMTPVVRHEYHIGVPVMSAWREVFNSDSRFYGGSNMGNGSAVHAHPEPSHGQPASLRLTLPPMSTLYLRQGDWPT</sequence>
<keyword evidence="9 10" id="KW-0119">Carbohydrate metabolism</keyword>
<feature type="active site" description="Nucleophile" evidence="10 11">
    <location>
        <position position="413"/>
    </location>
</feature>
<dbReference type="SUPFAM" id="SSF51445">
    <property type="entry name" value="(Trans)glycosidases"/>
    <property type="match status" value="1"/>
</dbReference>
<name>A0AA42CSV4_9GAMM</name>
<dbReference type="InterPro" id="IPR013783">
    <property type="entry name" value="Ig-like_fold"/>
</dbReference>
<evidence type="ECO:0000256" key="10">
    <source>
        <dbReference type="HAMAP-Rule" id="MF_00685"/>
    </source>
</evidence>
<keyword evidence="8 10" id="KW-0320">Glycogen biosynthesis</keyword>
<dbReference type="InterPro" id="IPR013780">
    <property type="entry name" value="Glyco_hydro_b"/>
</dbReference>
<dbReference type="RefSeq" id="WP_265895376.1">
    <property type="nucleotide sequence ID" value="NZ_JAPIVE010000001.1"/>
</dbReference>
<dbReference type="FunFam" id="2.60.40.10:FF:000169">
    <property type="entry name" value="1,4-alpha-glucan branching enzyme GlgB"/>
    <property type="match status" value="1"/>
</dbReference>
<comment type="pathway">
    <text evidence="3 10">Glycan biosynthesis; glycogen biosynthesis.</text>
</comment>
<dbReference type="InterPro" id="IPR054169">
    <property type="entry name" value="GlgB_N"/>
</dbReference>
<evidence type="ECO:0000259" key="12">
    <source>
        <dbReference type="SMART" id="SM00642"/>
    </source>
</evidence>
<dbReference type="Pfam" id="PF02922">
    <property type="entry name" value="CBM_48"/>
    <property type="match status" value="1"/>
</dbReference>
<dbReference type="EC" id="2.4.1.18" evidence="10"/>
<evidence type="ECO:0000256" key="9">
    <source>
        <dbReference type="ARBA" id="ARBA00023277"/>
    </source>
</evidence>
<dbReference type="SUPFAM" id="SSF51011">
    <property type="entry name" value="Glycosyl hydrolase domain"/>
    <property type="match status" value="1"/>
</dbReference>
<dbReference type="InterPro" id="IPR017853">
    <property type="entry name" value="GH"/>
</dbReference>
<keyword evidence="14" id="KW-1185">Reference proteome</keyword>
<dbReference type="Gene3D" id="3.20.20.80">
    <property type="entry name" value="Glycosidases"/>
    <property type="match status" value="1"/>
</dbReference>
<comment type="subunit">
    <text evidence="10">Monomer.</text>
</comment>
<dbReference type="NCBIfam" id="TIGR01515">
    <property type="entry name" value="branching_enzym"/>
    <property type="match status" value="1"/>
</dbReference>
<evidence type="ECO:0000256" key="11">
    <source>
        <dbReference type="PIRSR" id="PIRSR000463-1"/>
    </source>
</evidence>
<comment type="similarity">
    <text evidence="4 10">Belongs to the glycosyl hydrolase 13 family. GlgB subfamily.</text>
</comment>
<dbReference type="FunFam" id="2.60.40.1180:FF:000002">
    <property type="entry name" value="1,4-alpha-glucan branching enzyme GlgB"/>
    <property type="match status" value="1"/>
</dbReference>
<evidence type="ECO:0000256" key="3">
    <source>
        <dbReference type="ARBA" id="ARBA00004964"/>
    </source>
</evidence>
<dbReference type="SUPFAM" id="SSF81296">
    <property type="entry name" value="E set domains"/>
    <property type="match status" value="2"/>
</dbReference>
<dbReference type="InterPro" id="IPR006407">
    <property type="entry name" value="GlgB"/>
</dbReference>
<proteinExistence type="inferred from homology"/>
<keyword evidence="5 10" id="KW-0321">Glycogen metabolism</keyword>
<dbReference type="GO" id="GO:0043169">
    <property type="term" value="F:cation binding"/>
    <property type="evidence" value="ECO:0007669"/>
    <property type="project" value="InterPro"/>
</dbReference>
<evidence type="ECO:0000256" key="6">
    <source>
        <dbReference type="ARBA" id="ARBA00022676"/>
    </source>
</evidence>
<evidence type="ECO:0000256" key="5">
    <source>
        <dbReference type="ARBA" id="ARBA00022600"/>
    </source>
</evidence>
<dbReference type="InterPro" id="IPR006047">
    <property type="entry name" value="GH13_cat_dom"/>
</dbReference>
<dbReference type="InterPro" id="IPR014756">
    <property type="entry name" value="Ig_E-set"/>
</dbReference>
<organism evidence="13 14">
    <name type="scientific">Larsenimonas rhizosphaerae</name>
    <dbReference type="NCBI Taxonomy" id="2944682"/>
    <lineage>
        <taxon>Bacteria</taxon>
        <taxon>Pseudomonadati</taxon>
        <taxon>Pseudomonadota</taxon>
        <taxon>Gammaproteobacteria</taxon>
        <taxon>Oceanospirillales</taxon>
        <taxon>Halomonadaceae</taxon>
        <taxon>Larsenimonas</taxon>
    </lineage>
</organism>
<dbReference type="InterPro" id="IPR044143">
    <property type="entry name" value="GlgB_N_E_set_prok"/>
</dbReference>
<dbReference type="FunFam" id="3.20.20.80:FF:000003">
    <property type="entry name" value="1,4-alpha-glucan branching enzyme GlgB"/>
    <property type="match status" value="1"/>
</dbReference>
<evidence type="ECO:0000313" key="13">
    <source>
        <dbReference type="EMBL" id="MCX2522952.1"/>
    </source>
</evidence>
<evidence type="ECO:0000256" key="2">
    <source>
        <dbReference type="ARBA" id="ARBA00002953"/>
    </source>
</evidence>
<reference evidence="13" key="1">
    <citation type="submission" date="2022-11" db="EMBL/GenBank/DDBJ databases">
        <title>Larsenimonas rhizosphaerae sp. nov., isolated from a tidal mudflat.</title>
        <authorList>
            <person name="Lee S.D."/>
            <person name="Kim I.S."/>
        </authorList>
    </citation>
    <scope>NUCLEOTIDE SEQUENCE</scope>
    <source>
        <strain evidence="13">GH2-1</strain>
    </source>
</reference>
<gene>
    <name evidence="10 13" type="primary">glgB</name>
    <name evidence="13" type="ORF">OQ287_01730</name>
</gene>
<evidence type="ECO:0000313" key="14">
    <source>
        <dbReference type="Proteomes" id="UP001165678"/>
    </source>
</evidence>
<accession>A0AA42CSV4</accession>
<dbReference type="InterPro" id="IPR037439">
    <property type="entry name" value="Branching_enzy"/>
</dbReference>
<dbReference type="PANTHER" id="PTHR43651:SF3">
    <property type="entry name" value="1,4-ALPHA-GLUCAN-BRANCHING ENZYME"/>
    <property type="match status" value="1"/>
</dbReference>
<dbReference type="CDD" id="cd11322">
    <property type="entry name" value="AmyAc_Glg_BE"/>
    <property type="match status" value="1"/>
</dbReference>
<dbReference type="HAMAP" id="MF_00685">
    <property type="entry name" value="GlgB"/>
    <property type="match status" value="1"/>
</dbReference>